<evidence type="ECO:0000313" key="1">
    <source>
        <dbReference type="EMBL" id="BCZ85272.1"/>
    </source>
</evidence>
<reference evidence="1 2" key="1">
    <citation type="journal article" date="2022" name="Front. Microbiol.">
        <title>Identification and characterization of a novel class of self-sufficient cytochrome P450 hydroxylase involved in cyclohexanecarboxylate degradation in Paraburkholderia terrae strain KU-64.</title>
        <authorList>
            <person name="Yamamoto T."/>
            <person name="Hasegawa Y."/>
            <person name="Iwaki H."/>
        </authorList>
    </citation>
    <scope>NUCLEOTIDE SEQUENCE [LARGE SCALE GENOMIC DNA]</scope>
    <source>
        <strain evidence="1 2">KU-64</strain>
    </source>
</reference>
<sequence>MEGLLGMGGRVAYSERMDVIIAYRLDVTEPQKDTVYAEAVDDMFNERQHLFLSYRRHF</sequence>
<gene>
    <name evidence="1" type="ORF">PTKU64_89470</name>
</gene>
<name>A0ABN6JZS9_9BURK</name>
<proteinExistence type="predicted"/>
<evidence type="ECO:0000313" key="2">
    <source>
        <dbReference type="Proteomes" id="UP001319874"/>
    </source>
</evidence>
<accession>A0ABN6JZS9</accession>
<protein>
    <submittedName>
        <fullName evidence="1">Uncharacterized protein</fullName>
    </submittedName>
</protein>
<dbReference type="EMBL" id="AP024958">
    <property type="protein sequence ID" value="BCZ85272.1"/>
    <property type="molecule type" value="Genomic_DNA"/>
</dbReference>
<keyword evidence="2" id="KW-1185">Reference proteome</keyword>
<dbReference type="Proteomes" id="UP001319874">
    <property type="component" value="Chromosome 4"/>
</dbReference>
<organism evidence="1 2">
    <name type="scientific">Paraburkholderia terrae</name>
    <dbReference type="NCBI Taxonomy" id="311230"/>
    <lineage>
        <taxon>Bacteria</taxon>
        <taxon>Pseudomonadati</taxon>
        <taxon>Pseudomonadota</taxon>
        <taxon>Betaproteobacteria</taxon>
        <taxon>Burkholderiales</taxon>
        <taxon>Burkholderiaceae</taxon>
        <taxon>Paraburkholderia</taxon>
    </lineage>
</organism>